<gene>
    <name evidence="2" type="ORF">J2853_000188</name>
</gene>
<keyword evidence="1" id="KW-0732">Signal</keyword>
<accession>A0ABT9Q2M5</accession>
<dbReference type="Proteomes" id="UP001225356">
    <property type="component" value="Unassembled WGS sequence"/>
</dbReference>
<feature type="chain" id="PRO_5047139101" evidence="1">
    <location>
        <begin position="21"/>
        <end position="78"/>
    </location>
</feature>
<name>A0ABT9Q2M5_9ACTN</name>
<comment type="caution">
    <text evidence="2">The sequence shown here is derived from an EMBL/GenBank/DDBJ whole genome shotgun (WGS) entry which is preliminary data.</text>
</comment>
<proteinExistence type="predicted"/>
<dbReference type="RefSeq" id="WP_307553900.1">
    <property type="nucleotide sequence ID" value="NZ_JAUSQU010000001.1"/>
</dbReference>
<evidence type="ECO:0000313" key="2">
    <source>
        <dbReference type="EMBL" id="MDP9840977.1"/>
    </source>
</evidence>
<sequence>MRKTPSVLAVLVLASVCVLAADTALSGSGRTADDAVESASRWAVRYTAQDGLRLVPAAGGGALLFAAESRRRAWSMLR</sequence>
<evidence type="ECO:0000313" key="3">
    <source>
        <dbReference type="Proteomes" id="UP001225356"/>
    </source>
</evidence>
<organism evidence="2 3">
    <name type="scientific">Streptosporangium lutulentum</name>
    <dbReference type="NCBI Taxonomy" id="1461250"/>
    <lineage>
        <taxon>Bacteria</taxon>
        <taxon>Bacillati</taxon>
        <taxon>Actinomycetota</taxon>
        <taxon>Actinomycetes</taxon>
        <taxon>Streptosporangiales</taxon>
        <taxon>Streptosporangiaceae</taxon>
        <taxon>Streptosporangium</taxon>
    </lineage>
</organism>
<keyword evidence="3" id="KW-1185">Reference proteome</keyword>
<feature type="signal peptide" evidence="1">
    <location>
        <begin position="1"/>
        <end position="20"/>
    </location>
</feature>
<protein>
    <submittedName>
        <fullName evidence="2">Uncharacterized protein</fullName>
    </submittedName>
</protein>
<reference evidence="2 3" key="1">
    <citation type="submission" date="2023-07" db="EMBL/GenBank/DDBJ databases">
        <title>Sequencing the genomes of 1000 actinobacteria strains.</title>
        <authorList>
            <person name="Klenk H.-P."/>
        </authorList>
    </citation>
    <scope>NUCLEOTIDE SEQUENCE [LARGE SCALE GENOMIC DNA]</scope>
    <source>
        <strain evidence="2 3">DSM 46740</strain>
    </source>
</reference>
<evidence type="ECO:0000256" key="1">
    <source>
        <dbReference type="SAM" id="SignalP"/>
    </source>
</evidence>
<dbReference type="EMBL" id="JAUSQU010000001">
    <property type="protein sequence ID" value="MDP9840977.1"/>
    <property type="molecule type" value="Genomic_DNA"/>
</dbReference>